<dbReference type="EC" id="3.1.2.-" evidence="4"/>
<evidence type="ECO:0000313" key="4">
    <source>
        <dbReference type="EMBL" id="MEU6820066.1"/>
    </source>
</evidence>
<protein>
    <submittedName>
        <fullName evidence="4">PaaI family thioesterase</fullName>
        <ecNumber evidence="4">3.1.2.-</ecNumber>
    </submittedName>
</protein>
<name>A0ABV3BGD3_9ACTN</name>
<evidence type="ECO:0000259" key="3">
    <source>
        <dbReference type="Pfam" id="PF03061"/>
    </source>
</evidence>
<dbReference type="RefSeq" id="WP_359345614.1">
    <property type="nucleotide sequence ID" value="NZ_JBEYXV010000002.1"/>
</dbReference>
<dbReference type="NCBIfam" id="TIGR00369">
    <property type="entry name" value="unchar_dom_1"/>
    <property type="match status" value="1"/>
</dbReference>
<feature type="domain" description="Thioesterase" evidence="3">
    <location>
        <begin position="34"/>
        <end position="110"/>
    </location>
</feature>
<dbReference type="InterPro" id="IPR006683">
    <property type="entry name" value="Thioestr_dom"/>
</dbReference>
<dbReference type="CDD" id="cd03443">
    <property type="entry name" value="PaaI_thioesterase"/>
    <property type="match status" value="1"/>
</dbReference>
<proteinExistence type="inferred from homology"/>
<dbReference type="PANTHER" id="PTHR43240:SF5">
    <property type="entry name" value="1,4-DIHYDROXY-2-NAPHTHOYL-COA THIOESTERASE 1"/>
    <property type="match status" value="1"/>
</dbReference>
<dbReference type="GO" id="GO:0016787">
    <property type="term" value="F:hydrolase activity"/>
    <property type="evidence" value="ECO:0007669"/>
    <property type="project" value="UniProtKB-KW"/>
</dbReference>
<dbReference type="Pfam" id="PF03061">
    <property type="entry name" value="4HBT"/>
    <property type="match status" value="1"/>
</dbReference>
<keyword evidence="2 4" id="KW-0378">Hydrolase</keyword>
<evidence type="ECO:0000256" key="1">
    <source>
        <dbReference type="ARBA" id="ARBA00008324"/>
    </source>
</evidence>
<dbReference type="InterPro" id="IPR029069">
    <property type="entry name" value="HotDog_dom_sf"/>
</dbReference>
<dbReference type="EMBL" id="JBEYXV010000002">
    <property type="protein sequence ID" value="MEU6820066.1"/>
    <property type="molecule type" value="Genomic_DNA"/>
</dbReference>
<organism evidence="4 5">
    <name type="scientific">Streptomyces atriruber</name>
    <dbReference type="NCBI Taxonomy" id="545121"/>
    <lineage>
        <taxon>Bacteria</taxon>
        <taxon>Bacillati</taxon>
        <taxon>Actinomycetota</taxon>
        <taxon>Actinomycetes</taxon>
        <taxon>Kitasatosporales</taxon>
        <taxon>Streptomycetaceae</taxon>
        <taxon>Streptomyces</taxon>
    </lineage>
</organism>
<dbReference type="InterPro" id="IPR003736">
    <property type="entry name" value="PAAI_dom"/>
</dbReference>
<sequence>MVPFAARLGIAFAEAGPDRVEGTLEWSPDVCTAGGVLHGGALMSLADTVGAVCAFLNLPSGATTSTVESKTNFFRAVRAGTARAAARPLHVGGSFIVVQTEVYDDEGRLVGQTTQTQAVLSPGRAGGRSAWCARCGPA</sequence>
<comment type="similarity">
    <text evidence="1">Belongs to the thioesterase PaaI family.</text>
</comment>
<dbReference type="SUPFAM" id="SSF54637">
    <property type="entry name" value="Thioesterase/thiol ester dehydrase-isomerase"/>
    <property type="match status" value="1"/>
</dbReference>
<evidence type="ECO:0000313" key="5">
    <source>
        <dbReference type="Proteomes" id="UP001551176"/>
    </source>
</evidence>
<reference evidence="4 5" key="1">
    <citation type="submission" date="2024-06" db="EMBL/GenBank/DDBJ databases">
        <title>The Natural Products Discovery Center: Release of the First 8490 Sequenced Strains for Exploring Actinobacteria Biosynthetic Diversity.</title>
        <authorList>
            <person name="Kalkreuter E."/>
            <person name="Kautsar S.A."/>
            <person name="Yang D."/>
            <person name="Bader C.D."/>
            <person name="Teijaro C.N."/>
            <person name="Fluegel L."/>
            <person name="Davis C.M."/>
            <person name="Simpson J.R."/>
            <person name="Lauterbach L."/>
            <person name="Steele A.D."/>
            <person name="Gui C."/>
            <person name="Meng S."/>
            <person name="Li G."/>
            <person name="Viehrig K."/>
            <person name="Ye F."/>
            <person name="Su P."/>
            <person name="Kiefer A.F."/>
            <person name="Nichols A."/>
            <person name="Cepeda A.J."/>
            <person name="Yan W."/>
            <person name="Fan B."/>
            <person name="Jiang Y."/>
            <person name="Adhikari A."/>
            <person name="Zheng C.-J."/>
            <person name="Schuster L."/>
            <person name="Cowan T.M."/>
            <person name="Smanski M.J."/>
            <person name="Chevrette M.G."/>
            <person name="De Carvalho L.P.S."/>
            <person name="Shen B."/>
        </authorList>
    </citation>
    <scope>NUCLEOTIDE SEQUENCE [LARGE SCALE GENOMIC DNA]</scope>
    <source>
        <strain evidence="4 5">NPDC046838</strain>
    </source>
</reference>
<accession>A0ABV3BGD3</accession>
<keyword evidence="5" id="KW-1185">Reference proteome</keyword>
<gene>
    <name evidence="4" type="ORF">ABZ921_05520</name>
</gene>
<dbReference type="Gene3D" id="3.10.129.10">
    <property type="entry name" value="Hotdog Thioesterase"/>
    <property type="match status" value="1"/>
</dbReference>
<comment type="caution">
    <text evidence="4">The sequence shown here is derived from an EMBL/GenBank/DDBJ whole genome shotgun (WGS) entry which is preliminary data.</text>
</comment>
<evidence type="ECO:0000256" key="2">
    <source>
        <dbReference type="ARBA" id="ARBA00022801"/>
    </source>
</evidence>
<dbReference type="Proteomes" id="UP001551176">
    <property type="component" value="Unassembled WGS sequence"/>
</dbReference>
<dbReference type="PANTHER" id="PTHR43240">
    <property type="entry name" value="1,4-DIHYDROXY-2-NAPHTHOYL-COA THIOESTERASE 1"/>
    <property type="match status" value="1"/>
</dbReference>